<keyword evidence="1" id="KW-0378">Hydrolase</keyword>
<dbReference type="Gene3D" id="2.40.260.10">
    <property type="entry name" value="Sortase"/>
    <property type="match status" value="1"/>
</dbReference>
<evidence type="ECO:0000313" key="3">
    <source>
        <dbReference type="EMBL" id="PKR77198.1"/>
    </source>
</evidence>
<dbReference type="RefSeq" id="WP_101332025.1">
    <property type="nucleotide sequence ID" value="NZ_PJNH01000003.1"/>
</dbReference>
<evidence type="ECO:0000256" key="2">
    <source>
        <dbReference type="PIRSR" id="PIRSR605754-1"/>
    </source>
</evidence>
<dbReference type="InterPro" id="IPR005754">
    <property type="entry name" value="Sortase"/>
</dbReference>
<dbReference type="GO" id="GO:0016787">
    <property type="term" value="F:hydrolase activity"/>
    <property type="evidence" value="ECO:0007669"/>
    <property type="project" value="UniProtKB-KW"/>
</dbReference>
<dbReference type="Pfam" id="PF04203">
    <property type="entry name" value="Sortase"/>
    <property type="match status" value="1"/>
</dbReference>
<dbReference type="InterPro" id="IPR023365">
    <property type="entry name" value="Sortase_dom-sf"/>
</dbReference>
<dbReference type="InterPro" id="IPR042000">
    <property type="entry name" value="Sortase_D_2"/>
</dbReference>
<accession>A0A2I0QSA9</accession>
<protein>
    <submittedName>
        <fullName evidence="3">Class D sortase</fullName>
    </submittedName>
</protein>
<dbReference type="SUPFAM" id="SSF63817">
    <property type="entry name" value="Sortase"/>
    <property type="match status" value="1"/>
</dbReference>
<keyword evidence="4" id="KW-1185">Reference proteome</keyword>
<evidence type="ECO:0000256" key="1">
    <source>
        <dbReference type="ARBA" id="ARBA00022801"/>
    </source>
</evidence>
<dbReference type="CDD" id="cd06166">
    <property type="entry name" value="Sortase_D_2"/>
    <property type="match status" value="1"/>
</dbReference>
<dbReference type="AlphaFoldDB" id="A0A2I0QSA9"/>
<proteinExistence type="predicted"/>
<gene>
    <name evidence="3" type="ORF">CEY16_10685</name>
</gene>
<dbReference type="EMBL" id="PJNH01000003">
    <property type="protein sequence ID" value="PKR77198.1"/>
    <property type="molecule type" value="Genomic_DNA"/>
</dbReference>
<organism evidence="3 4">
    <name type="scientific">Halalkalibacillus sediminis</name>
    <dbReference type="NCBI Taxonomy" id="2018042"/>
    <lineage>
        <taxon>Bacteria</taxon>
        <taxon>Bacillati</taxon>
        <taxon>Bacillota</taxon>
        <taxon>Bacilli</taxon>
        <taxon>Bacillales</taxon>
        <taxon>Bacillaceae</taxon>
        <taxon>Halalkalibacillus</taxon>
    </lineage>
</organism>
<feature type="active site" description="Proton donor/acceptor" evidence="2">
    <location>
        <position position="121"/>
    </location>
</feature>
<name>A0A2I0QSA9_9BACI</name>
<dbReference type="NCBIfam" id="TIGR01076">
    <property type="entry name" value="sortase_fam"/>
    <property type="match status" value="1"/>
</dbReference>
<evidence type="ECO:0000313" key="4">
    <source>
        <dbReference type="Proteomes" id="UP000243524"/>
    </source>
</evidence>
<comment type="caution">
    <text evidence="3">The sequence shown here is derived from an EMBL/GenBank/DDBJ whole genome shotgun (WGS) entry which is preliminary data.</text>
</comment>
<dbReference type="Proteomes" id="UP000243524">
    <property type="component" value="Unassembled WGS sequence"/>
</dbReference>
<feature type="active site" description="Acyl-thioester intermediate" evidence="2">
    <location>
        <position position="183"/>
    </location>
</feature>
<reference evidence="3 4" key="1">
    <citation type="submission" date="2017-06" db="EMBL/GenBank/DDBJ databases">
        <title>the draft geome sequence of Illustriluteabacillus marina B3227.</title>
        <authorList>
            <person name="He R.-H."/>
            <person name="Du Z.-J."/>
        </authorList>
    </citation>
    <scope>NUCLEOTIDE SEQUENCE [LARGE SCALE GENOMIC DNA]</scope>
    <source>
        <strain evidence="3 4">B3227</strain>
    </source>
</reference>
<dbReference type="OrthoDB" id="154054at2"/>
<sequence>MKRLIGLVFIIGGILTIFFPTLENSYYSSQENQLVSEFQSLDRVFAEVDEAELEGESTHTQESEDEAEITDQVHSVLTIEKLDLTLPVLHGATEENLKIGAGIMSDTTPLGEIGNTAIAAHRSHTYGRQFNRLDELESGDTIEIETTDGQTTYQVFEKVVVTPDDLSVLDPMGEQSVVTLITCDPMIDPTHRLIVHAKKIEDSSK</sequence>